<accession>A0A2K3M869</accession>
<organism evidence="1 2">
    <name type="scientific">Trifolium pratense</name>
    <name type="common">Red clover</name>
    <dbReference type="NCBI Taxonomy" id="57577"/>
    <lineage>
        <taxon>Eukaryota</taxon>
        <taxon>Viridiplantae</taxon>
        <taxon>Streptophyta</taxon>
        <taxon>Embryophyta</taxon>
        <taxon>Tracheophyta</taxon>
        <taxon>Spermatophyta</taxon>
        <taxon>Magnoliopsida</taxon>
        <taxon>eudicotyledons</taxon>
        <taxon>Gunneridae</taxon>
        <taxon>Pentapetalae</taxon>
        <taxon>rosids</taxon>
        <taxon>fabids</taxon>
        <taxon>Fabales</taxon>
        <taxon>Fabaceae</taxon>
        <taxon>Papilionoideae</taxon>
        <taxon>50 kb inversion clade</taxon>
        <taxon>NPAAA clade</taxon>
        <taxon>Hologalegina</taxon>
        <taxon>IRL clade</taxon>
        <taxon>Trifolieae</taxon>
        <taxon>Trifolium</taxon>
    </lineage>
</organism>
<reference evidence="1 2" key="1">
    <citation type="journal article" date="2014" name="Am. J. Bot.">
        <title>Genome assembly and annotation for red clover (Trifolium pratense; Fabaceae).</title>
        <authorList>
            <person name="Istvanek J."/>
            <person name="Jaros M."/>
            <person name="Krenek A."/>
            <person name="Repkova J."/>
        </authorList>
    </citation>
    <scope>NUCLEOTIDE SEQUENCE [LARGE SCALE GENOMIC DNA]</scope>
    <source>
        <strain evidence="2">cv. Tatra</strain>
        <tissue evidence="1">Young leaves</tissue>
    </source>
</reference>
<dbReference type="SUPFAM" id="SSF48371">
    <property type="entry name" value="ARM repeat"/>
    <property type="match status" value="1"/>
</dbReference>
<dbReference type="InterPro" id="IPR016024">
    <property type="entry name" value="ARM-type_fold"/>
</dbReference>
<evidence type="ECO:0000313" key="2">
    <source>
        <dbReference type="Proteomes" id="UP000236291"/>
    </source>
</evidence>
<dbReference type="EMBL" id="ASHM01052569">
    <property type="protein sequence ID" value="PNX86949.1"/>
    <property type="molecule type" value="Genomic_DNA"/>
</dbReference>
<dbReference type="Proteomes" id="UP000236291">
    <property type="component" value="Unassembled WGS sequence"/>
</dbReference>
<dbReference type="GO" id="GO:0032040">
    <property type="term" value="C:small-subunit processome"/>
    <property type="evidence" value="ECO:0007669"/>
    <property type="project" value="TreeGrafter"/>
</dbReference>
<gene>
    <name evidence="1" type="ORF">L195_g043032</name>
</gene>
<sequence>GLHALGICSFLKFLYLNRQYEHSTGRESVLEMIHAIIVKFPISVLDEQSPKLFLHLVACMANDNDNIVRSMSEAAIEKLARSVSPNALDSIFKCALTWYLDSNRQLWSSSAQVMFTRLSCES</sequence>
<name>A0A2K3M869_TRIPR</name>
<proteinExistence type="predicted"/>
<dbReference type="InterPro" id="IPR052575">
    <property type="entry name" value="SSU_processome_comp_20"/>
</dbReference>
<dbReference type="AlphaFoldDB" id="A0A2K3M869"/>
<dbReference type="GO" id="GO:0030686">
    <property type="term" value="C:90S preribosome"/>
    <property type="evidence" value="ECO:0007669"/>
    <property type="project" value="TreeGrafter"/>
</dbReference>
<protein>
    <submittedName>
        <fullName evidence="1">Uncharacterized protein</fullName>
    </submittedName>
</protein>
<reference evidence="1 2" key="2">
    <citation type="journal article" date="2017" name="Front. Plant Sci.">
        <title>Gene Classification and Mining of Molecular Markers Useful in Red Clover (Trifolium pratense) Breeding.</title>
        <authorList>
            <person name="Istvanek J."/>
            <person name="Dluhosova J."/>
            <person name="Dluhos P."/>
            <person name="Patkova L."/>
            <person name="Nedelnik J."/>
            <person name="Repkova J."/>
        </authorList>
    </citation>
    <scope>NUCLEOTIDE SEQUENCE [LARGE SCALE GENOMIC DNA]</scope>
    <source>
        <strain evidence="2">cv. Tatra</strain>
        <tissue evidence="1">Young leaves</tissue>
    </source>
</reference>
<comment type="caution">
    <text evidence="1">The sequence shown here is derived from an EMBL/GenBank/DDBJ whole genome shotgun (WGS) entry which is preliminary data.</text>
</comment>
<feature type="non-terminal residue" evidence="1">
    <location>
        <position position="1"/>
    </location>
</feature>
<dbReference type="InterPro" id="IPR011989">
    <property type="entry name" value="ARM-like"/>
</dbReference>
<dbReference type="PANTHER" id="PTHR17695">
    <property type="entry name" value="SMALL SUBUNIT PROCESSOME COMPONENT 20 HOMOLOG"/>
    <property type="match status" value="1"/>
</dbReference>
<dbReference type="STRING" id="57577.A0A2K3M869"/>
<evidence type="ECO:0000313" key="1">
    <source>
        <dbReference type="EMBL" id="PNX86949.1"/>
    </source>
</evidence>
<dbReference type="ExpressionAtlas" id="A0A2K3M869">
    <property type="expression patterns" value="baseline"/>
</dbReference>
<dbReference type="Gene3D" id="1.25.10.10">
    <property type="entry name" value="Leucine-rich Repeat Variant"/>
    <property type="match status" value="1"/>
</dbReference>
<dbReference type="PANTHER" id="PTHR17695:SF11">
    <property type="entry name" value="SMALL SUBUNIT PROCESSOME COMPONENT 20 HOMOLOG"/>
    <property type="match status" value="1"/>
</dbReference>